<keyword evidence="3 6" id="KW-0812">Transmembrane</keyword>
<accession>A0A2G5TGF8</accession>
<comment type="subcellular location">
    <subcellularLocation>
        <location evidence="1">Membrane</location>
        <topology evidence="1">Multi-pass membrane protein</topology>
    </subcellularLocation>
</comment>
<dbReference type="InterPro" id="IPR050920">
    <property type="entry name" value="Nematode_rcpt-like_delta"/>
</dbReference>
<comment type="caution">
    <text evidence="7">The sequence shown here is derived from an EMBL/GenBank/DDBJ whole genome shotgun (WGS) entry which is preliminary data.</text>
</comment>
<evidence type="ECO:0000256" key="5">
    <source>
        <dbReference type="ARBA" id="ARBA00023136"/>
    </source>
</evidence>
<evidence type="ECO:0000256" key="6">
    <source>
        <dbReference type="SAM" id="Phobius"/>
    </source>
</evidence>
<feature type="transmembrane region" description="Helical" evidence="6">
    <location>
        <begin position="184"/>
        <end position="204"/>
    </location>
</feature>
<organism evidence="7 8">
    <name type="scientific">Caenorhabditis nigoni</name>
    <dbReference type="NCBI Taxonomy" id="1611254"/>
    <lineage>
        <taxon>Eukaryota</taxon>
        <taxon>Metazoa</taxon>
        <taxon>Ecdysozoa</taxon>
        <taxon>Nematoda</taxon>
        <taxon>Chromadorea</taxon>
        <taxon>Rhabditida</taxon>
        <taxon>Rhabditina</taxon>
        <taxon>Rhabditomorpha</taxon>
        <taxon>Rhabditoidea</taxon>
        <taxon>Rhabditidae</taxon>
        <taxon>Peloderinae</taxon>
        <taxon>Caenorhabditis</taxon>
    </lineage>
</organism>
<dbReference type="OrthoDB" id="5789837at2759"/>
<dbReference type="Proteomes" id="UP000230233">
    <property type="component" value="Chromosome V"/>
</dbReference>
<feature type="transmembrane region" description="Helical" evidence="6">
    <location>
        <begin position="126"/>
        <end position="146"/>
    </location>
</feature>
<feature type="transmembrane region" description="Helical" evidence="6">
    <location>
        <begin position="228"/>
        <end position="252"/>
    </location>
</feature>
<dbReference type="InterPro" id="IPR019421">
    <property type="entry name" value="7TM_GPCR_serpentine_rcpt_Srd"/>
</dbReference>
<feature type="transmembrane region" description="Helical" evidence="6">
    <location>
        <begin position="95"/>
        <end position="114"/>
    </location>
</feature>
<dbReference type="PANTHER" id="PTHR22945">
    <property type="entry name" value="SERPENTINE RECEPTOR, CLASS D DELTA"/>
    <property type="match status" value="1"/>
</dbReference>
<feature type="transmembrane region" description="Helical" evidence="6">
    <location>
        <begin position="12"/>
        <end position="31"/>
    </location>
</feature>
<evidence type="ECO:0008006" key="9">
    <source>
        <dbReference type="Google" id="ProtNLM"/>
    </source>
</evidence>
<dbReference type="GO" id="GO:0016020">
    <property type="term" value="C:membrane"/>
    <property type="evidence" value="ECO:0007669"/>
    <property type="project" value="UniProtKB-SubCell"/>
</dbReference>
<reference evidence="8" key="1">
    <citation type="submission" date="2017-10" db="EMBL/GenBank/DDBJ databases">
        <title>Rapid genome shrinkage in a self-fertile nematode reveals novel sperm competition proteins.</title>
        <authorList>
            <person name="Yin D."/>
            <person name="Schwarz E.M."/>
            <person name="Thomas C.G."/>
            <person name="Felde R.L."/>
            <person name="Korf I.F."/>
            <person name="Cutter A.D."/>
            <person name="Schartner C.M."/>
            <person name="Ralston E.J."/>
            <person name="Meyer B.J."/>
            <person name="Haag E.S."/>
        </authorList>
    </citation>
    <scope>NUCLEOTIDE SEQUENCE [LARGE SCALE GENOMIC DNA]</scope>
    <source>
        <strain evidence="8">JU1422</strain>
    </source>
</reference>
<sequence>MFLLILSVLHTVLAFLGILFNAIFVCLTVFYSPKSIGTFSILLTVRGWVDGFACLFDIFSQSRPIPSGLTLGIASTGICKYLNDWSCFLGYGLQLHFHCFSFHLLILCFLFRYYVLLERYPKSKQLIFIICLIYFPSFFQVLFVLIDNNKPEDVRLLVQIHHPDYQLKDFVVNGHVDLRDFPCLFSYLLMLIPIIPGCILIHVLRRKIHSKLRNAILRPEIREKHRQLTLALTVQTVIPVAFVFSTISFLLSQSKLIESPVLESFTLLFAVIVPVINPLLSIALIKPYRDTLMRAVGLDPKEWQFMSRDCSVAPGDASSSMFGSFDNSSVASVTSMTSKFSMTQEINPFE</sequence>
<evidence type="ECO:0000313" key="8">
    <source>
        <dbReference type="Proteomes" id="UP000230233"/>
    </source>
</evidence>
<evidence type="ECO:0000313" key="7">
    <source>
        <dbReference type="EMBL" id="PIC26347.1"/>
    </source>
</evidence>
<dbReference type="SUPFAM" id="SSF81321">
    <property type="entry name" value="Family A G protein-coupled receptor-like"/>
    <property type="match status" value="1"/>
</dbReference>
<comment type="similarity">
    <text evidence="2">Belongs to the nematode receptor-like protein srd family.</text>
</comment>
<protein>
    <recommendedName>
        <fullName evidence="9">G-protein coupled receptors family 1 profile domain-containing protein</fullName>
    </recommendedName>
</protein>
<keyword evidence="4 6" id="KW-1133">Transmembrane helix</keyword>
<dbReference type="AlphaFoldDB" id="A0A2G5TGF8"/>
<dbReference type="EMBL" id="PDUG01000005">
    <property type="protein sequence ID" value="PIC26347.1"/>
    <property type="molecule type" value="Genomic_DNA"/>
</dbReference>
<evidence type="ECO:0000256" key="4">
    <source>
        <dbReference type="ARBA" id="ARBA00022989"/>
    </source>
</evidence>
<evidence type="ECO:0000256" key="1">
    <source>
        <dbReference type="ARBA" id="ARBA00004141"/>
    </source>
</evidence>
<gene>
    <name evidence="7" type="primary">Cni-srd-4</name>
    <name evidence="7" type="synonym">Cnig_chr_V.g18948</name>
    <name evidence="7" type="ORF">B9Z55_018948</name>
</gene>
<dbReference type="PANTHER" id="PTHR22945:SF22">
    <property type="entry name" value="G PROTEIN-COUPLED RECEPTOR"/>
    <property type="match status" value="1"/>
</dbReference>
<evidence type="ECO:0000256" key="2">
    <source>
        <dbReference type="ARBA" id="ARBA00009166"/>
    </source>
</evidence>
<keyword evidence="8" id="KW-1185">Reference proteome</keyword>
<dbReference type="Pfam" id="PF10317">
    <property type="entry name" value="7TM_GPCR_Srd"/>
    <property type="match status" value="1"/>
</dbReference>
<proteinExistence type="inferred from homology"/>
<keyword evidence="5 6" id="KW-0472">Membrane</keyword>
<dbReference type="Gene3D" id="1.20.1070.10">
    <property type="entry name" value="Rhodopsin 7-helix transmembrane proteins"/>
    <property type="match status" value="1"/>
</dbReference>
<name>A0A2G5TGF8_9PELO</name>
<feature type="transmembrane region" description="Helical" evidence="6">
    <location>
        <begin position="264"/>
        <end position="285"/>
    </location>
</feature>
<evidence type="ECO:0000256" key="3">
    <source>
        <dbReference type="ARBA" id="ARBA00022692"/>
    </source>
</evidence>